<dbReference type="Proteomes" id="UP000738325">
    <property type="component" value="Unassembled WGS sequence"/>
</dbReference>
<feature type="region of interest" description="Disordered" evidence="3">
    <location>
        <begin position="200"/>
        <end position="298"/>
    </location>
</feature>
<dbReference type="SMART" id="SM00220">
    <property type="entry name" value="S_TKc"/>
    <property type="match status" value="1"/>
</dbReference>
<evidence type="ECO:0008006" key="8">
    <source>
        <dbReference type="Google" id="ProtNLM"/>
    </source>
</evidence>
<feature type="compositionally biased region" description="Polar residues" evidence="3">
    <location>
        <begin position="211"/>
        <end position="222"/>
    </location>
</feature>
<dbReference type="GO" id="GO:0007165">
    <property type="term" value="P:signal transduction"/>
    <property type="evidence" value="ECO:0007669"/>
    <property type="project" value="TreeGrafter"/>
</dbReference>
<feature type="compositionally biased region" description="Low complexity" evidence="3">
    <location>
        <begin position="567"/>
        <end position="580"/>
    </location>
</feature>
<dbReference type="PROSITE" id="PS50014">
    <property type="entry name" value="BROMODOMAIN_2"/>
    <property type="match status" value="1"/>
</dbReference>
<feature type="domain" description="Bromo" evidence="5">
    <location>
        <begin position="341"/>
        <end position="433"/>
    </location>
</feature>
<protein>
    <recommendedName>
        <fullName evidence="8">Protein kinase domain-containing protein</fullName>
    </recommendedName>
</protein>
<dbReference type="InterPro" id="IPR001487">
    <property type="entry name" value="Bromodomain"/>
</dbReference>
<dbReference type="AlphaFoldDB" id="A0A9P6RD36"/>
<accession>A0A9P6RD36</accession>
<feature type="region of interest" description="Disordered" evidence="3">
    <location>
        <begin position="1"/>
        <end position="29"/>
    </location>
</feature>
<dbReference type="SMART" id="SM00297">
    <property type="entry name" value="BROMO"/>
    <property type="match status" value="1"/>
</dbReference>
<evidence type="ECO:0000259" key="4">
    <source>
        <dbReference type="PROSITE" id="PS50011"/>
    </source>
</evidence>
<dbReference type="EMBL" id="JAAAIP010000485">
    <property type="protein sequence ID" value="KAG0316365.1"/>
    <property type="molecule type" value="Genomic_DNA"/>
</dbReference>
<evidence type="ECO:0000256" key="2">
    <source>
        <dbReference type="PROSITE-ProRule" id="PRU00035"/>
    </source>
</evidence>
<proteinExistence type="predicted"/>
<feature type="region of interest" description="Disordered" evidence="3">
    <location>
        <begin position="703"/>
        <end position="770"/>
    </location>
</feature>
<dbReference type="CDD" id="cd04369">
    <property type="entry name" value="Bromodomain"/>
    <property type="match status" value="1"/>
</dbReference>
<feature type="compositionally biased region" description="Polar residues" evidence="3">
    <location>
        <begin position="252"/>
        <end position="263"/>
    </location>
</feature>
<keyword evidence="1 2" id="KW-0103">Bromodomain</keyword>
<dbReference type="Gene3D" id="1.10.510.10">
    <property type="entry name" value="Transferase(Phosphotransferase) domain 1"/>
    <property type="match status" value="1"/>
</dbReference>
<evidence type="ECO:0000256" key="1">
    <source>
        <dbReference type="ARBA" id="ARBA00023117"/>
    </source>
</evidence>
<feature type="region of interest" description="Disordered" evidence="3">
    <location>
        <begin position="567"/>
        <end position="591"/>
    </location>
</feature>
<dbReference type="OrthoDB" id="4062651at2759"/>
<dbReference type="Gene3D" id="1.20.920.10">
    <property type="entry name" value="Bromodomain-like"/>
    <property type="match status" value="1"/>
</dbReference>
<feature type="region of interest" description="Disordered" evidence="3">
    <location>
        <begin position="795"/>
        <end position="814"/>
    </location>
</feature>
<evidence type="ECO:0000313" key="7">
    <source>
        <dbReference type="Proteomes" id="UP000738325"/>
    </source>
</evidence>
<feature type="compositionally biased region" description="Low complexity" evidence="3">
    <location>
        <begin position="796"/>
        <end position="813"/>
    </location>
</feature>
<feature type="compositionally biased region" description="Polar residues" evidence="3">
    <location>
        <begin position="749"/>
        <end position="765"/>
    </location>
</feature>
<dbReference type="GO" id="GO:0005524">
    <property type="term" value="F:ATP binding"/>
    <property type="evidence" value="ECO:0007669"/>
    <property type="project" value="InterPro"/>
</dbReference>
<dbReference type="SUPFAM" id="SSF47370">
    <property type="entry name" value="Bromodomain"/>
    <property type="match status" value="1"/>
</dbReference>
<dbReference type="SUPFAM" id="SSF56112">
    <property type="entry name" value="Protein kinase-like (PK-like)"/>
    <property type="match status" value="1"/>
</dbReference>
<name>A0A9P6RD36_9FUNG</name>
<dbReference type="PANTHER" id="PTHR23257">
    <property type="entry name" value="SERINE-THREONINE PROTEIN KINASE"/>
    <property type="match status" value="1"/>
</dbReference>
<evidence type="ECO:0000313" key="6">
    <source>
        <dbReference type="EMBL" id="KAG0316365.1"/>
    </source>
</evidence>
<gene>
    <name evidence="6" type="ORF">BGZ99_006934</name>
</gene>
<feature type="domain" description="Protein kinase" evidence="4">
    <location>
        <begin position="876"/>
        <end position="1170"/>
    </location>
</feature>
<organism evidence="6 7">
    <name type="scientific">Dissophora globulifera</name>
    <dbReference type="NCBI Taxonomy" id="979702"/>
    <lineage>
        <taxon>Eukaryota</taxon>
        <taxon>Fungi</taxon>
        <taxon>Fungi incertae sedis</taxon>
        <taxon>Mucoromycota</taxon>
        <taxon>Mortierellomycotina</taxon>
        <taxon>Mortierellomycetes</taxon>
        <taxon>Mortierellales</taxon>
        <taxon>Mortierellaceae</taxon>
        <taxon>Dissophora</taxon>
    </lineage>
</organism>
<dbReference type="PANTHER" id="PTHR23257:SF963">
    <property type="entry name" value="AT08303P"/>
    <property type="match status" value="1"/>
</dbReference>
<keyword evidence="7" id="KW-1185">Reference proteome</keyword>
<dbReference type="GO" id="GO:0006325">
    <property type="term" value="P:chromatin organization"/>
    <property type="evidence" value="ECO:0007669"/>
    <property type="project" value="UniProtKB-ARBA"/>
</dbReference>
<dbReference type="GO" id="GO:0005737">
    <property type="term" value="C:cytoplasm"/>
    <property type="evidence" value="ECO:0007669"/>
    <property type="project" value="TreeGrafter"/>
</dbReference>
<dbReference type="InterPro" id="IPR036427">
    <property type="entry name" value="Bromodomain-like_sf"/>
</dbReference>
<feature type="compositionally biased region" description="Low complexity" evidence="3">
    <location>
        <begin position="725"/>
        <end position="741"/>
    </location>
</feature>
<reference evidence="6" key="1">
    <citation type="journal article" date="2020" name="Fungal Divers.">
        <title>Resolving the Mortierellaceae phylogeny through synthesis of multi-gene phylogenetics and phylogenomics.</title>
        <authorList>
            <person name="Vandepol N."/>
            <person name="Liber J."/>
            <person name="Desiro A."/>
            <person name="Na H."/>
            <person name="Kennedy M."/>
            <person name="Barry K."/>
            <person name="Grigoriev I.V."/>
            <person name="Miller A.N."/>
            <person name="O'Donnell K."/>
            <person name="Stajich J.E."/>
            <person name="Bonito G."/>
        </authorList>
    </citation>
    <scope>NUCLEOTIDE SEQUENCE</scope>
    <source>
        <strain evidence="6">REB-010B</strain>
    </source>
</reference>
<evidence type="ECO:0000259" key="5">
    <source>
        <dbReference type="PROSITE" id="PS50014"/>
    </source>
</evidence>
<feature type="region of interest" description="Disordered" evidence="3">
    <location>
        <begin position="90"/>
        <end position="111"/>
    </location>
</feature>
<dbReference type="InterPro" id="IPR050167">
    <property type="entry name" value="Ser_Thr_protein_kinase"/>
</dbReference>
<sequence>MSTPNPSADWLGARASPGASSTPTGPLAGKLHLPATIRIPLGPAARSAKPMALPSSIPVMASREQTGLKIRIPRDLPNLPEVFRKRGALRSQPVSAPATGTDGSVVPRNGPESVKRSYSAMMLGDSNESADYVSYALETEGFKIKIMRREPSVTGSIPLHLAGAKNLAIRTVQQPASSLPIASNGSAVLATKEKLGAVVASPSHPTVKATIRNNRSLSDSKASSPGSTSTPVQVPSPPRSVVEISSGAPLVTVSSRKGTTATGGRSADVAAKDTTAGGGDASGSAPDSFGTQVDSAEHSPLLGSSSNAVFSASDSSLESLSPIELVRIGMGILDGLLGNTFLKSFINKVPLSVTNYHTVIKKPMDIVTAEQKLWKTLELAGEDSGAPAALKDAVKSLAKDVSEGYANLAEFERDLRRICQNATYFNSPTHVIYKEAQVFQTAYVELLNSYRQGTLLLSDPMPHESYRPELVSLSEPGSLYLFRAHTPREMERKMTDISTDLFANFHQPIFDLSANHVGELSPEQPRFVRMYINKNRSILAKSRDEQFARIAIISDLQIGKPYPAPILSPDSLSGSNSSPGTRSKPGAGTNVGNISMVHMSARVLIGKPIGERHDMITVGDLDCPNAWITVACVRALDLEVEIPAKFEKGTLSKMRHEVVAYSSESKIAPEYQRHFAAALGLLLPGSVRTAQAHSVIGQRSAIPLVSQPPAPQVNTSTPARGSRLSSTTTPISQPTQHTPSSGLTAAGSRGSSDNNTVGQQSSKTTWVDLHDHGPDGPLMVKLRIPNFLKTSLQPEASLTSTTASSPSTPSNPARVHVLSSQVPATSIPSDQESESALSQLVLSEQITKRGHEMLLDLKVAAKEKNVPYARWSDIEPTLTVDTAHGLFKRIYHVRGQEDLVVQNFKEMDAESFDQRVREVACLLKLRGLEGVGQIQSIIDNEDDHLVGLSMTKYPFTLKQYATNARRHPTPCQKLCLVRDMVTAMCAIHGAGLAHRDLSEVNIMVDEDPNDLLEDQSPRPFVKVIDFGKSVFVERGQVQRWSMQEHISEDELAMLPLVVLPPDHGYKLYRSILTLPKNKHDHTPLPPVDPRSEDVYSLGVLIWRTFSGKSPWNGAIEDDLKTIRYLVSSDSQIKFQLEREIVGPVSRELLLRCLTAKAETRWTTQQLKDWLDQPEVAAELLKEFEALGGGRKKVRKNLD</sequence>
<comment type="caution">
    <text evidence="6">The sequence shown here is derived from an EMBL/GenBank/DDBJ whole genome shotgun (WGS) entry which is preliminary data.</text>
</comment>
<dbReference type="InterPro" id="IPR000719">
    <property type="entry name" value="Prot_kinase_dom"/>
</dbReference>
<dbReference type="InterPro" id="IPR011009">
    <property type="entry name" value="Kinase-like_dom_sf"/>
</dbReference>
<evidence type="ECO:0000256" key="3">
    <source>
        <dbReference type="SAM" id="MobiDB-lite"/>
    </source>
</evidence>
<dbReference type="PROSITE" id="PS50011">
    <property type="entry name" value="PROTEIN_KINASE_DOM"/>
    <property type="match status" value="1"/>
</dbReference>
<dbReference type="GO" id="GO:0004672">
    <property type="term" value="F:protein kinase activity"/>
    <property type="evidence" value="ECO:0007669"/>
    <property type="project" value="InterPro"/>
</dbReference>
<dbReference type="Pfam" id="PF00439">
    <property type="entry name" value="Bromodomain"/>
    <property type="match status" value="1"/>
</dbReference>
<feature type="compositionally biased region" description="Low complexity" evidence="3">
    <location>
        <begin position="223"/>
        <end position="233"/>
    </location>
</feature>